<dbReference type="GO" id="GO:0000976">
    <property type="term" value="F:transcription cis-regulatory region binding"/>
    <property type="evidence" value="ECO:0007669"/>
    <property type="project" value="TreeGrafter"/>
</dbReference>
<evidence type="ECO:0000256" key="4">
    <source>
        <dbReference type="ARBA" id="ARBA00023163"/>
    </source>
</evidence>
<keyword evidence="10" id="KW-1185">Reference proteome</keyword>
<dbReference type="AlphaFoldDB" id="A0A0D2I6M4"/>
<dbReference type="GeneID" id="25297246"/>
<dbReference type="Pfam" id="PF04082">
    <property type="entry name" value="Fungal_trans"/>
    <property type="match status" value="1"/>
</dbReference>
<name>A0A0D2I6M4_9EURO</name>
<dbReference type="EMBL" id="KN847481">
    <property type="protein sequence ID" value="KIX01449.1"/>
    <property type="molecule type" value="Genomic_DNA"/>
</dbReference>
<dbReference type="Proteomes" id="UP000053617">
    <property type="component" value="Unassembled WGS sequence"/>
</dbReference>
<dbReference type="GO" id="GO:0008270">
    <property type="term" value="F:zinc ion binding"/>
    <property type="evidence" value="ECO:0007669"/>
    <property type="project" value="InterPro"/>
</dbReference>
<evidence type="ECO:0000256" key="7">
    <source>
        <dbReference type="SAM" id="MobiDB-lite"/>
    </source>
</evidence>
<dbReference type="HOGENOM" id="CLU_011455_4_2_1"/>
<keyword evidence="3" id="KW-0238">DNA-binding</keyword>
<dbReference type="VEuPathDB" id="FungiDB:Z518_09175"/>
<dbReference type="GO" id="GO:0000981">
    <property type="term" value="F:DNA-binding transcription factor activity, RNA polymerase II-specific"/>
    <property type="evidence" value="ECO:0007669"/>
    <property type="project" value="TreeGrafter"/>
</dbReference>
<evidence type="ECO:0000256" key="3">
    <source>
        <dbReference type="ARBA" id="ARBA00023125"/>
    </source>
</evidence>
<dbReference type="InterPro" id="IPR051089">
    <property type="entry name" value="prtT"/>
</dbReference>
<keyword evidence="2" id="KW-0805">Transcription regulation</keyword>
<dbReference type="GO" id="GO:0006351">
    <property type="term" value="P:DNA-templated transcription"/>
    <property type="evidence" value="ECO:0007669"/>
    <property type="project" value="InterPro"/>
</dbReference>
<comment type="subcellular location">
    <subcellularLocation>
        <location evidence="1">Nucleus</location>
    </subcellularLocation>
</comment>
<evidence type="ECO:0000313" key="9">
    <source>
        <dbReference type="EMBL" id="KIX01449.1"/>
    </source>
</evidence>
<keyword evidence="6" id="KW-0175">Coiled coil</keyword>
<dbReference type="PANTHER" id="PTHR31845:SF21">
    <property type="entry name" value="REGULATORY PROTEIN LEU3"/>
    <property type="match status" value="1"/>
</dbReference>
<dbReference type="InterPro" id="IPR007219">
    <property type="entry name" value="XnlR_reg_dom"/>
</dbReference>
<feature type="coiled-coil region" evidence="6">
    <location>
        <begin position="13"/>
        <end position="40"/>
    </location>
</feature>
<dbReference type="OrthoDB" id="3163292at2759"/>
<evidence type="ECO:0000256" key="5">
    <source>
        <dbReference type="ARBA" id="ARBA00023242"/>
    </source>
</evidence>
<feature type="domain" description="Xylanolytic transcriptional activator regulatory" evidence="8">
    <location>
        <begin position="170"/>
        <end position="343"/>
    </location>
</feature>
<sequence length="653" mass="73036">MGLECTVDPSYRRANRQDRVRELQQQLEQLQNSIECQQCDTPPAPAQVQAPTLNTTWVPPGSQPTRPSLEHEPCGPITAPPVDLVSAVAVDKPVVMPITGVQQGPSFDRRPVIRDSDNDNADNSHAMSSRTAAETAEIPDRESTNGSHSFVYVFGKTRLTQTQAKAMFATYFDKYHPFLPILDPYRTNESCYETSPLLFWSIIAVAARQLQLDDNFLMQLGSELSRTLWATVASNTFSTQHVQAMLLLASWPLPDIRLWTDKSLTISIMGMKSAMIMGMHRPGCEHEYSKDSAQLNTRWDALERSRTWIASVALCQSLSLDLGHGSVSDFDDWSIRSACSMDSSSAANVPLQIRHSLMIQRCSHDALRSLAQAADGPYGIPAGPNCFDLIAHCEQQFQDLYSSLDDQLSLANRLELYGSQLHIQCFYFLYDDQIEIRLPGLLRAYATASALISAILSDNNAHDVLPHAPLRFTRIILNAALVIFRILHSNLAMGLDYNHGKLLFNAAAFSMQQLSVRQKDRDFPLRGSDMLRAFWRAGERSTTMCSQDLRLRVKSRMGASLVYDCLWLFRQKNKPAVPTQDPTTNNSRLMPPDLDLTASPSENVHTDPMQMQGATPSISDPMFSDEELLHISPNIDMSNMFWLEDLVFVGTTS</sequence>
<evidence type="ECO:0000256" key="6">
    <source>
        <dbReference type="SAM" id="Coils"/>
    </source>
</evidence>
<protein>
    <recommendedName>
        <fullName evidence="8">Xylanolytic transcriptional activator regulatory domain-containing protein</fullName>
    </recommendedName>
</protein>
<keyword evidence="4" id="KW-0804">Transcription</keyword>
<gene>
    <name evidence="9" type="ORF">Z518_09175</name>
</gene>
<dbReference type="RefSeq" id="XP_013268585.1">
    <property type="nucleotide sequence ID" value="XM_013413131.1"/>
</dbReference>
<evidence type="ECO:0000259" key="8">
    <source>
        <dbReference type="Pfam" id="PF04082"/>
    </source>
</evidence>
<evidence type="ECO:0000313" key="10">
    <source>
        <dbReference type="Proteomes" id="UP000053617"/>
    </source>
</evidence>
<evidence type="ECO:0000256" key="2">
    <source>
        <dbReference type="ARBA" id="ARBA00023015"/>
    </source>
</evidence>
<reference evidence="9 10" key="1">
    <citation type="submission" date="2015-01" db="EMBL/GenBank/DDBJ databases">
        <title>The Genome Sequence of Rhinocladiella mackenzie CBS 650.93.</title>
        <authorList>
            <consortium name="The Broad Institute Genomics Platform"/>
            <person name="Cuomo C."/>
            <person name="de Hoog S."/>
            <person name="Gorbushina A."/>
            <person name="Stielow B."/>
            <person name="Teixiera M."/>
            <person name="Abouelleil A."/>
            <person name="Chapman S.B."/>
            <person name="Priest M."/>
            <person name="Young S.K."/>
            <person name="Wortman J."/>
            <person name="Nusbaum C."/>
            <person name="Birren B."/>
        </authorList>
    </citation>
    <scope>NUCLEOTIDE SEQUENCE [LARGE SCALE GENOMIC DNA]</scope>
    <source>
        <strain evidence="9 10">CBS 650.93</strain>
    </source>
</reference>
<keyword evidence="5" id="KW-0539">Nucleus</keyword>
<organism evidence="9 10">
    <name type="scientific">Rhinocladiella mackenziei CBS 650.93</name>
    <dbReference type="NCBI Taxonomy" id="1442369"/>
    <lineage>
        <taxon>Eukaryota</taxon>
        <taxon>Fungi</taxon>
        <taxon>Dikarya</taxon>
        <taxon>Ascomycota</taxon>
        <taxon>Pezizomycotina</taxon>
        <taxon>Eurotiomycetes</taxon>
        <taxon>Chaetothyriomycetidae</taxon>
        <taxon>Chaetothyriales</taxon>
        <taxon>Herpotrichiellaceae</taxon>
        <taxon>Rhinocladiella</taxon>
    </lineage>
</organism>
<dbReference type="GO" id="GO:0005634">
    <property type="term" value="C:nucleus"/>
    <property type="evidence" value="ECO:0007669"/>
    <property type="project" value="UniProtKB-SubCell"/>
</dbReference>
<dbReference type="PANTHER" id="PTHR31845">
    <property type="entry name" value="FINGER DOMAIN PROTEIN, PUTATIVE-RELATED"/>
    <property type="match status" value="1"/>
</dbReference>
<feature type="compositionally biased region" description="Basic and acidic residues" evidence="7">
    <location>
        <begin position="107"/>
        <end position="117"/>
    </location>
</feature>
<dbReference type="CDD" id="cd12148">
    <property type="entry name" value="fungal_TF_MHR"/>
    <property type="match status" value="1"/>
</dbReference>
<accession>A0A0D2I6M4</accession>
<evidence type="ECO:0000256" key="1">
    <source>
        <dbReference type="ARBA" id="ARBA00004123"/>
    </source>
</evidence>
<feature type="region of interest" description="Disordered" evidence="7">
    <location>
        <begin position="100"/>
        <end position="142"/>
    </location>
</feature>
<proteinExistence type="predicted"/>